<reference evidence="2" key="2">
    <citation type="journal article" date="2015" name="Data Brief">
        <title>Shoot transcriptome of the giant reed, Arundo donax.</title>
        <authorList>
            <person name="Barrero R.A."/>
            <person name="Guerrero F.D."/>
            <person name="Moolhuijzen P."/>
            <person name="Goolsby J.A."/>
            <person name="Tidwell J."/>
            <person name="Bellgard S.E."/>
            <person name="Bellgard M.I."/>
        </authorList>
    </citation>
    <scope>NUCLEOTIDE SEQUENCE</scope>
    <source>
        <tissue evidence="2">Shoot tissue taken approximately 20 cm above the soil surface</tissue>
    </source>
</reference>
<reference evidence="2" key="1">
    <citation type="submission" date="2014-09" db="EMBL/GenBank/DDBJ databases">
        <authorList>
            <person name="Magalhaes I.L.F."/>
            <person name="Oliveira U."/>
            <person name="Santos F.R."/>
            <person name="Vidigal T.H.D.A."/>
            <person name="Brescovit A.D."/>
            <person name="Santos A.J."/>
        </authorList>
    </citation>
    <scope>NUCLEOTIDE SEQUENCE</scope>
    <source>
        <tissue evidence="2">Shoot tissue taken approximately 20 cm above the soil surface</tissue>
    </source>
</reference>
<evidence type="ECO:0000313" key="2">
    <source>
        <dbReference type="EMBL" id="JAD88055.1"/>
    </source>
</evidence>
<accession>A0A0A9DQW4</accession>
<evidence type="ECO:0000256" key="1">
    <source>
        <dbReference type="SAM" id="MobiDB-lite"/>
    </source>
</evidence>
<organism evidence="2">
    <name type="scientific">Arundo donax</name>
    <name type="common">Giant reed</name>
    <name type="synonym">Donax arundinaceus</name>
    <dbReference type="NCBI Taxonomy" id="35708"/>
    <lineage>
        <taxon>Eukaryota</taxon>
        <taxon>Viridiplantae</taxon>
        <taxon>Streptophyta</taxon>
        <taxon>Embryophyta</taxon>
        <taxon>Tracheophyta</taxon>
        <taxon>Spermatophyta</taxon>
        <taxon>Magnoliopsida</taxon>
        <taxon>Liliopsida</taxon>
        <taxon>Poales</taxon>
        <taxon>Poaceae</taxon>
        <taxon>PACMAD clade</taxon>
        <taxon>Arundinoideae</taxon>
        <taxon>Arundineae</taxon>
        <taxon>Arundo</taxon>
    </lineage>
</organism>
<sequence>MMLGCRSERWLMISLNTFSSIFWPRGMYFMATSSLVSLFRISRATPKLPAPMSLSSSYFSMGAEVGAGGQRQLSDRSERGNLWGGFGSFAGARRGGGQEGGRGKTRRGGRIRSLRRRPLARTAPRWDELDSILLE</sequence>
<feature type="compositionally biased region" description="Gly residues" evidence="1">
    <location>
        <begin position="84"/>
        <end position="100"/>
    </location>
</feature>
<feature type="region of interest" description="Disordered" evidence="1">
    <location>
        <begin position="84"/>
        <end position="114"/>
    </location>
</feature>
<protein>
    <submittedName>
        <fullName evidence="2">SAPK7</fullName>
    </submittedName>
</protein>
<dbReference type="EMBL" id="GBRH01209840">
    <property type="protein sequence ID" value="JAD88055.1"/>
    <property type="molecule type" value="Transcribed_RNA"/>
</dbReference>
<dbReference type="AlphaFoldDB" id="A0A0A9DQW4"/>
<proteinExistence type="predicted"/>
<feature type="compositionally biased region" description="Basic residues" evidence="1">
    <location>
        <begin position="103"/>
        <end position="114"/>
    </location>
</feature>
<name>A0A0A9DQW4_ARUDO</name>